<sequence length="428" mass="48638">MLQSCTRKNPFRKSPSNCIKCFSTTTFQFHHPIYYSRSRGGGSFSSLFGLLDSFLKNVNYYKYLIDIKIKNVLFSDIVMKHVLNIVHKFPNRWSSVGETMDRWRIAKGEPDSLLWLAATGTMQLPREPFVLIEQRGNPVDALMTDAIKCQRGYADLSFTYWAIGSADLEICLTDLNNEKFNCTGMLDSNVMPGKVLLRIPEMQQPFRIMISPNNLPGVLIIDDIKYDASTCETGTPLPNLRGRPDMSTTPTTLRTFPWTRKETIISTTSTITVPSTTTSASPVIIEIIDELRSTSSEFSGKTLKPNIESDKNGFVLENLHYFTSTFKKLTKIGNKYSNDEILLCHNQFRNCFIIVLFEVLLINFNKYSSISAEQVDPPSLLCRFALLTSFIDVVLYFVVSFSERRESKLLVFHQNKIQAPSDTIKVIV</sequence>
<dbReference type="AlphaFoldDB" id="A0A1I7WJS6"/>
<proteinExistence type="predicted"/>
<evidence type="ECO:0000313" key="2">
    <source>
        <dbReference type="WBParaSite" id="Hba_05221"/>
    </source>
</evidence>
<name>A0A1I7WJS6_HETBA</name>
<keyword evidence="1" id="KW-1185">Reference proteome</keyword>
<reference evidence="2" key="1">
    <citation type="submission" date="2016-11" db="UniProtKB">
        <authorList>
            <consortium name="WormBaseParasite"/>
        </authorList>
    </citation>
    <scope>IDENTIFICATION</scope>
</reference>
<dbReference type="WBParaSite" id="Hba_05221">
    <property type="protein sequence ID" value="Hba_05221"/>
    <property type="gene ID" value="Hba_05221"/>
</dbReference>
<organism evidence="1 2">
    <name type="scientific">Heterorhabditis bacteriophora</name>
    <name type="common">Entomopathogenic nematode worm</name>
    <dbReference type="NCBI Taxonomy" id="37862"/>
    <lineage>
        <taxon>Eukaryota</taxon>
        <taxon>Metazoa</taxon>
        <taxon>Ecdysozoa</taxon>
        <taxon>Nematoda</taxon>
        <taxon>Chromadorea</taxon>
        <taxon>Rhabditida</taxon>
        <taxon>Rhabditina</taxon>
        <taxon>Rhabditomorpha</taxon>
        <taxon>Strongyloidea</taxon>
        <taxon>Heterorhabditidae</taxon>
        <taxon>Heterorhabditis</taxon>
    </lineage>
</organism>
<dbReference type="Proteomes" id="UP000095283">
    <property type="component" value="Unplaced"/>
</dbReference>
<protein>
    <submittedName>
        <fullName evidence="2">MAM domain-containing protein</fullName>
    </submittedName>
</protein>
<accession>A0A1I7WJS6</accession>
<evidence type="ECO:0000313" key="1">
    <source>
        <dbReference type="Proteomes" id="UP000095283"/>
    </source>
</evidence>